<dbReference type="PANTHER" id="PTHR43085:SF57">
    <property type="entry name" value="CARBOHYDRATE KINASE PFKB DOMAIN-CONTAINING PROTEIN"/>
    <property type="match status" value="1"/>
</dbReference>
<dbReference type="Proteomes" id="UP000466586">
    <property type="component" value="Unassembled WGS sequence"/>
</dbReference>
<dbReference type="InterPro" id="IPR002173">
    <property type="entry name" value="Carboh/pur_kinase_PfkB_CS"/>
</dbReference>
<organism evidence="5 6">
    <name type="scientific">Hufsiella arboris</name>
    <dbReference type="NCBI Taxonomy" id="2695275"/>
    <lineage>
        <taxon>Bacteria</taxon>
        <taxon>Pseudomonadati</taxon>
        <taxon>Bacteroidota</taxon>
        <taxon>Sphingobacteriia</taxon>
        <taxon>Sphingobacteriales</taxon>
        <taxon>Sphingobacteriaceae</taxon>
        <taxon>Hufsiella</taxon>
    </lineage>
</organism>
<dbReference type="PROSITE" id="PS00583">
    <property type="entry name" value="PFKB_KINASES_1"/>
    <property type="match status" value="1"/>
</dbReference>
<accession>A0A7K1Y460</accession>
<dbReference type="EMBL" id="WVHT01000001">
    <property type="protein sequence ID" value="MXV49376.1"/>
    <property type="molecule type" value="Genomic_DNA"/>
</dbReference>
<name>A0A7K1Y460_9SPHI</name>
<sequence length="298" mass="32695">MKSAVCFGEILWDEFEDEKRIGGAPLNVALHLKKHGVESYIISAAGVDENGRNLIDYCDSTELNTGFIQTNHSLETGVVTVHLNADKHATYTIKQPVAWDEIQFSDEAARKVSEADAFVFGTLACRSKTSRDTLFKLLPSARLKVLDLNLRAPFVDDELIRQLLDKADLVKINEDELLYLSRLFGQKDGNIAIETQIRNLASQIKADNICVTLGDKGAALLFDDKFYSHPGFMIKVADTVGAGDAFLAALINEILQGRPAFEYLRTACAVGAYVASKSGANPAYNPSEVPALIIRNID</sequence>
<keyword evidence="6" id="KW-1185">Reference proteome</keyword>
<dbReference type="RefSeq" id="WP_160842495.1">
    <property type="nucleotide sequence ID" value="NZ_WVHT01000001.1"/>
</dbReference>
<evidence type="ECO:0000256" key="3">
    <source>
        <dbReference type="ARBA" id="ARBA00022777"/>
    </source>
</evidence>
<comment type="caution">
    <text evidence="5">The sequence shown here is derived from an EMBL/GenBank/DDBJ whole genome shotgun (WGS) entry which is preliminary data.</text>
</comment>
<evidence type="ECO:0000259" key="4">
    <source>
        <dbReference type="Pfam" id="PF00294"/>
    </source>
</evidence>
<evidence type="ECO:0000256" key="2">
    <source>
        <dbReference type="ARBA" id="ARBA00022679"/>
    </source>
</evidence>
<protein>
    <submittedName>
        <fullName evidence="5">Carbohydrate kinase</fullName>
    </submittedName>
</protein>
<dbReference type="InterPro" id="IPR011611">
    <property type="entry name" value="PfkB_dom"/>
</dbReference>
<proteinExistence type="inferred from homology"/>
<gene>
    <name evidence="5" type="ORF">GS399_00210</name>
</gene>
<evidence type="ECO:0000313" key="5">
    <source>
        <dbReference type="EMBL" id="MXV49376.1"/>
    </source>
</evidence>
<evidence type="ECO:0000313" key="6">
    <source>
        <dbReference type="Proteomes" id="UP000466586"/>
    </source>
</evidence>
<dbReference type="InterPro" id="IPR029056">
    <property type="entry name" value="Ribokinase-like"/>
</dbReference>
<keyword evidence="2" id="KW-0808">Transferase</keyword>
<dbReference type="PROSITE" id="PS00584">
    <property type="entry name" value="PFKB_KINASES_2"/>
    <property type="match status" value="1"/>
</dbReference>
<comment type="similarity">
    <text evidence="1">Belongs to the carbohydrate kinase PfkB family.</text>
</comment>
<dbReference type="SUPFAM" id="SSF53613">
    <property type="entry name" value="Ribokinase-like"/>
    <property type="match status" value="1"/>
</dbReference>
<dbReference type="GO" id="GO:0016301">
    <property type="term" value="F:kinase activity"/>
    <property type="evidence" value="ECO:0007669"/>
    <property type="project" value="UniProtKB-KW"/>
</dbReference>
<dbReference type="Gene3D" id="3.40.1190.20">
    <property type="match status" value="1"/>
</dbReference>
<evidence type="ECO:0000256" key="1">
    <source>
        <dbReference type="ARBA" id="ARBA00010688"/>
    </source>
</evidence>
<dbReference type="PANTHER" id="PTHR43085">
    <property type="entry name" value="HEXOKINASE FAMILY MEMBER"/>
    <property type="match status" value="1"/>
</dbReference>
<keyword evidence="3 5" id="KW-0418">Kinase</keyword>
<dbReference type="Pfam" id="PF00294">
    <property type="entry name" value="PfkB"/>
    <property type="match status" value="1"/>
</dbReference>
<reference evidence="5 6" key="1">
    <citation type="submission" date="2019-11" db="EMBL/GenBank/DDBJ databases">
        <title>Pedobacter sp. HMF7647 Genome sequencing and assembly.</title>
        <authorList>
            <person name="Kang H."/>
            <person name="Kim H."/>
            <person name="Joh K."/>
        </authorList>
    </citation>
    <scope>NUCLEOTIDE SEQUENCE [LARGE SCALE GENOMIC DNA]</scope>
    <source>
        <strain evidence="5 6">HMF7647</strain>
    </source>
</reference>
<dbReference type="InterPro" id="IPR050306">
    <property type="entry name" value="PfkB_Carbo_kinase"/>
</dbReference>
<dbReference type="CDD" id="cd01167">
    <property type="entry name" value="bac_FRK"/>
    <property type="match status" value="1"/>
</dbReference>
<feature type="domain" description="Carbohydrate kinase PfkB" evidence="4">
    <location>
        <begin position="14"/>
        <end position="282"/>
    </location>
</feature>
<dbReference type="AlphaFoldDB" id="A0A7K1Y460"/>